<evidence type="ECO:0000259" key="5">
    <source>
        <dbReference type="Pfam" id="PF22591"/>
    </source>
</evidence>
<evidence type="ECO:0000256" key="4">
    <source>
        <dbReference type="SAM" id="MobiDB-lite"/>
    </source>
</evidence>
<feature type="compositionally biased region" description="Basic and acidic residues" evidence="4">
    <location>
        <begin position="809"/>
        <end position="832"/>
    </location>
</feature>
<dbReference type="GO" id="GO:0071540">
    <property type="term" value="C:eukaryotic translation initiation factor 3 complex, eIF3e"/>
    <property type="evidence" value="ECO:0007669"/>
    <property type="project" value="TreeGrafter"/>
</dbReference>
<evidence type="ECO:0000256" key="3">
    <source>
        <dbReference type="ARBA" id="ARBA00022917"/>
    </source>
</evidence>
<dbReference type="PANTHER" id="PTHR14005">
    <property type="entry name" value="EUKARYOTIC TRANSLATION INITIATION FACTOR 3, THETA SUBUNIT"/>
    <property type="match status" value="1"/>
</dbReference>
<dbReference type="GO" id="GO:0071541">
    <property type="term" value="C:eukaryotic translation initiation factor 3 complex, eIF3m"/>
    <property type="evidence" value="ECO:0007669"/>
    <property type="project" value="TreeGrafter"/>
</dbReference>
<feature type="compositionally biased region" description="Basic and acidic residues" evidence="4">
    <location>
        <begin position="848"/>
        <end position="869"/>
    </location>
</feature>
<feature type="region of interest" description="Disordered" evidence="4">
    <location>
        <begin position="501"/>
        <end position="529"/>
    </location>
</feature>
<dbReference type="InterPro" id="IPR054711">
    <property type="entry name" value="eIF3a_PCI_TPR-like"/>
</dbReference>
<dbReference type="GO" id="GO:0002188">
    <property type="term" value="P:translation reinitiation"/>
    <property type="evidence" value="ECO:0007669"/>
    <property type="project" value="TreeGrafter"/>
</dbReference>
<sequence length="899" mass="104840">MLQAFQSEEQWENKDKIGPCIKFLVESYEIILDVLRQNSMLLAFYNSTAIHCMEFCVKNNRKNEFKRITDTLSKHLKHILSTKKAEVQKNIPHPVLISDNLSFEKILELRLKTLEFCLKIGNWSDGLKTVKDIKEIDKVRKASKYKGLNLINKAIFLELIAELFKEAKYYLFYSATLCSADRKYRTCKKKDEDIKRAMRLEENQNIVIQNPYTDKIPSQRTYADKIILSYLMIPLDKRVSNFKEIGFNILTEEAEAKSKNFLKFTDLIEQSPDLDRSTILKYIHDRNLISICSPEIKDLFRCFEINLYIIESVLIKPSELSKTSEQCLAWLTSHSEYSQFATEIRTNLIIRILQKLGKVFKVMKFDSFRRMFKFIDFFECEKIIIEGNKSYIVNNSTSYFSKALTSHSSDTPFRHREKLFNIKLDPRNQKIIFDSYQENELVMQQLQAFVADVKRIHALIEKNKESSREVSCKVFSKILENVPAEIDNIYLRLETDGEKREQMRKEMEETRRRDEADSKLTEAQRAQKYEQEKNELEKKILRENVLRDKFDYLKIKITEFVSFLDREGIKSVNGVPLKDVLTAQEDIEQVYYDLKDQVDLITNKKQDEANNYANKILNEADLTERAMRAYETPKLLEELKQRNSTEIEDLRKYLLDKHTNDVKMKHLLIQSSESKDIYLRGVMEQRKKELEENTKEYLVQTTKQIKELLIAKAMKKLRVEENKRIAEERQKAMRERDMTKRADDPTASSSDAGGMSRKGFGTERPQPSSESSFGDRRRNDDSGPKKYSGKPRRDDEGGAGFSRTAFGTGEKEPMPPRDLAKQSDRPPVRDGPPKFLSSKPQFSGSKGGDWRNKGDKPKEDKPKEEEKKTAAPKPAPKPAPKKGPKEKKDGASRFQSDNW</sequence>
<evidence type="ECO:0000256" key="2">
    <source>
        <dbReference type="ARBA" id="ARBA00022540"/>
    </source>
</evidence>
<dbReference type="InterPro" id="IPR027512">
    <property type="entry name" value="EIF3A"/>
</dbReference>
<keyword evidence="3" id="KW-0648">Protein biosynthesis</keyword>
<feature type="compositionally biased region" description="Basic and acidic residues" evidence="4">
    <location>
        <begin position="773"/>
        <end position="784"/>
    </location>
</feature>
<dbReference type="AlphaFoldDB" id="A0A7S3JIY1"/>
<feature type="compositionally biased region" description="Basic and acidic residues" evidence="4">
    <location>
        <begin position="729"/>
        <end position="744"/>
    </location>
</feature>
<proteinExistence type="predicted"/>
<gene>
    <name evidence="6" type="ORF">EHAR0213_LOCUS15409</name>
</gene>
<dbReference type="PANTHER" id="PTHR14005:SF0">
    <property type="entry name" value="EUKARYOTIC TRANSLATION INITIATION FACTOR 3 SUBUNIT A"/>
    <property type="match status" value="1"/>
</dbReference>
<dbReference type="EMBL" id="HBII01036412">
    <property type="protein sequence ID" value="CAE0356492.1"/>
    <property type="molecule type" value="Transcribed_RNA"/>
</dbReference>
<dbReference type="GO" id="GO:0003729">
    <property type="term" value="F:mRNA binding"/>
    <property type="evidence" value="ECO:0007669"/>
    <property type="project" value="TreeGrafter"/>
</dbReference>
<name>A0A7S3JIY1_9SPIT</name>
<keyword evidence="2" id="KW-0396">Initiation factor</keyword>
<protein>
    <recommendedName>
        <fullName evidence="5">eIF3a PCI domain-containing protein</fullName>
    </recommendedName>
</protein>
<keyword evidence="1" id="KW-0963">Cytoplasm</keyword>
<dbReference type="Pfam" id="PF22591">
    <property type="entry name" value="eIF3a_PCI_TPR-like"/>
    <property type="match status" value="1"/>
</dbReference>
<feature type="region of interest" description="Disordered" evidence="4">
    <location>
        <begin position="729"/>
        <end position="899"/>
    </location>
</feature>
<dbReference type="Gene3D" id="1.25.40.860">
    <property type="match status" value="1"/>
</dbReference>
<feature type="domain" description="eIF3a PCI" evidence="5">
    <location>
        <begin position="11"/>
        <end position="306"/>
    </location>
</feature>
<evidence type="ECO:0000313" key="6">
    <source>
        <dbReference type="EMBL" id="CAE0356492.1"/>
    </source>
</evidence>
<dbReference type="GO" id="GO:0043614">
    <property type="term" value="C:multi-eIF complex"/>
    <property type="evidence" value="ECO:0007669"/>
    <property type="project" value="TreeGrafter"/>
</dbReference>
<dbReference type="GO" id="GO:0003743">
    <property type="term" value="F:translation initiation factor activity"/>
    <property type="evidence" value="ECO:0007669"/>
    <property type="project" value="UniProtKB-KW"/>
</dbReference>
<dbReference type="GO" id="GO:0001732">
    <property type="term" value="P:formation of cytoplasmic translation initiation complex"/>
    <property type="evidence" value="ECO:0007669"/>
    <property type="project" value="TreeGrafter"/>
</dbReference>
<reference evidence="6" key="1">
    <citation type="submission" date="2021-01" db="EMBL/GenBank/DDBJ databases">
        <authorList>
            <person name="Corre E."/>
            <person name="Pelletier E."/>
            <person name="Niang G."/>
            <person name="Scheremetjew M."/>
            <person name="Finn R."/>
            <person name="Kale V."/>
            <person name="Holt S."/>
            <person name="Cochrane G."/>
            <person name="Meng A."/>
            <person name="Brown T."/>
            <person name="Cohen L."/>
        </authorList>
    </citation>
    <scope>NUCLEOTIDE SEQUENCE</scope>
    <source>
        <strain evidence="6">FSP1.4</strain>
    </source>
</reference>
<evidence type="ECO:0000256" key="1">
    <source>
        <dbReference type="ARBA" id="ARBA00022490"/>
    </source>
</evidence>
<accession>A0A7S3JIY1</accession>
<organism evidence="6">
    <name type="scientific">Euplotes harpa</name>
    <dbReference type="NCBI Taxonomy" id="151035"/>
    <lineage>
        <taxon>Eukaryota</taxon>
        <taxon>Sar</taxon>
        <taxon>Alveolata</taxon>
        <taxon>Ciliophora</taxon>
        <taxon>Intramacronucleata</taxon>
        <taxon>Spirotrichea</taxon>
        <taxon>Hypotrichia</taxon>
        <taxon>Euplotida</taxon>
        <taxon>Euplotidae</taxon>
        <taxon>Euplotes</taxon>
    </lineage>
</organism>